<keyword evidence="2" id="KW-1185">Reference proteome</keyword>
<protein>
    <submittedName>
        <fullName evidence="1">CLUMA_CG005470, isoform A</fullName>
    </submittedName>
</protein>
<accession>A0A1J1I0D0</accession>
<reference evidence="1 2" key="1">
    <citation type="submission" date="2015-04" db="EMBL/GenBank/DDBJ databases">
        <authorList>
            <person name="Syromyatnikov M.Y."/>
            <person name="Popov V.N."/>
        </authorList>
    </citation>
    <scope>NUCLEOTIDE SEQUENCE [LARGE SCALE GENOMIC DNA]</scope>
</reference>
<evidence type="ECO:0000313" key="1">
    <source>
        <dbReference type="EMBL" id="CRK91849.1"/>
    </source>
</evidence>
<evidence type="ECO:0000313" key="2">
    <source>
        <dbReference type="Proteomes" id="UP000183832"/>
    </source>
</evidence>
<dbReference type="AlphaFoldDB" id="A0A1J1I0D0"/>
<dbReference type="Proteomes" id="UP000183832">
    <property type="component" value="Unassembled WGS sequence"/>
</dbReference>
<dbReference type="EMBL" id="CVRI01000021">
    <property type="protein sequence ID" value="CRK91849.1"/>
    <property type="molecule type" value="Genomic_DNA"/>
</dbReference>
<name>A0A1J1I0D0_9DIPT</name>
<gene>
    <name evidence="1" type="ORF">CLUMA_CG005470</name>
</gene>
<sequence>MCKRASIMLANIDSYDMEHELYILKQKASDEQLYHIHALLNCGCNLHSNLLCIQLLPSKPFKISWQSYMTEFYHVPCGSPTTIIHVKKFMPSPLRI</sequence>
<organism evidence="1 2">
    <name type="scientific">Clunio marinus</name>
    <dbReference type="NCBI Taxonomy" id="568069"/>
    <lineage>
        <taxon>Eukaryota</taxon>
        <taxon>Metazoa</taxon>
        <taxon>Ecdysozoa</taxon>
        <taxon>Arthropoda</taxon>
        <taxon>Hexapoda</taxon>
        <taxon>Insecta</taxon>
        <taxon>Pterygota</taxon>
        <taxon>Neoptera</taxon>
        <taxon>Endopterygota</taxon>
        <taxon>Diptera</taxon>
        <taxon>Nematocera</taxon>
        <taxon>Chironomoidea</taxon>
        <taxon>Chironomidae</taxon>
        <taxon>Clunio</taxon>
    </lineage>
</organism>
<proteinExistence type="predicted"/>